<dbReference type="RefSeq" id="WP_212021342.1">
    <property type="nucleotide sequence ID" value="NZ_JAAFYZ010000325.1"/>
</dbReference>
<feature type="region of interest" description="Disordered" evidence="1">
    <location>
        <begin position="468"/>
        <end position="549"/>
    </location>
</feature>
<comment type="caution">
    <text evidence="4">The sequence shown here is derived from an EMBL/GenBank/DDBJ whole genome shotgun (WGS) entry which is preliminary data.</text>
</comment>
<feature type="compositionally biased region" description="Basic and acidic residues" evidence="1">
    <location>
        <begin position="468"/>
        <end position="535"/>
    </location>
</feature>
<dbReference type="PANTHER" id="PTHR45527:SF1">
    <property type="entry name" value="FATTY ACID SYNTHASE"/>
    <property type="match status" value="1"/>
</dbReference>
<dbReference type="InterPro" id="IPR042099">
    <property type="entry name" value="ANL_N_sf"/>
</dbReference>
<dbReference type="Gene3D" id="3.30.300.30">
    <property type="match status" value="1"/>
</dbReference>
<dbReference type="InterPro" id="IPR045851">
    <property type="entry name" value="AMP-bd_C_sf"/>
</dbReference>
<feature type="transmembrane region" description="Helical" evidence="2">
    <location>
        <begin position="771"/>
        <end position="790"/>
    </location>
</feature>
<name>A0ABS5L742_9ACTN</name>
<dbReference type="InterPro" id="IPR020845">
    <property type="entry name" value="AMP-binding_CS"/>
</dbReference>
<dbReference type="Pfam" id="PF00501">
    <property type="entry name" value="AMP-binding"/>
    <property type="match status" value="1"/>
</dbReference>
<dbReference type="Gene3D" id="1.10.1200.10">
    <property type="entry name" value="ACP-like"/>
    <property type="match status" value="1"/>
</dbReference>
<dbReference type="Gene3D" id="3.40.50.12780">
    <property type="entry name" value="N-terminal domain of ligase-like"/>
    <property type="match status" value="1"/>
</dbReference>
<feature type="transmembrane region" description="Helical" evidence="2">
    <location>
        <begin position="1238"/>
        <end position="1263"/>
    </location>
</feature>
<dbReference type="SUPFAM" id="SSF47336">
    <property type="entry name" value="ACP-like"/>
    <property type="match status" value="1"/>
</dbReference>
<feature type="transmembrane region" description="Helical" evidence="2">
    <location>
        <begin position="810"/>
        <end position="833"/>
    </location>
</feature>
<dbReference type="PROSITE" id="PS50075">
    <property type="entry name" value="CARRIER"/>
    <property type="match status" value="1"/>
</dbReference>
<gene>
    <name evidence="4" type="ORF">KGQ19_45545</name>
</gene>
<organism evidence="4 5">
    <name type="scientific">Catenulispora pinistramenti</name>
    <dbReference type="NCBI Taxonomy" id="2705254"/>
    <lineage>
        <taxon>Bacteria</taxon>
        <taxon>Bacillati</taxon>
        <taxon>Actinomycetota</taxon>
        <taxon>Actinomycetes</taxon>
        <taxon>Catenulisporales</taxon>
        <taxon>Catenulisporaceae</taxon>
        <taxon>Catenulispora</taxon>
    </lineage>
</organism>
<dbReference type="SUPFAM" id="SSF56801">
    <property type="entry name" value="Acetyl-CoA synthetase-like"/>
    <property type="match status" value="1"/>
</dbReference>
<proteinExistence type="predicted"/>
<evidence type="ECO:0000256" key="1">
    <source>
        <dbReference type="SAM" id="MobiDB-lite"/>
    </source>
</evidence>
<protein>
    <submittedName>
        <fullName evidence="4">Amino acid adenylation domain-containing protein</fullName>
    </submittedName>
</protein>
<dbReference type="CDD" id="cd05930">
    <property type="entry name" value="A_NRPS"/>
    <property type="match status" value="1"/>
</dbReference>
<sequence>MPKSNPDSLDPDGHWNLPIVRWLSQYFERTCDRVPDNAAVLCGTAALSYAELDRRANRLAALLRERGAGPGRHVGILLERSLDSYVALLAVMKSGAAYVPLDSSFPADRVAFIAEDAELCDLVTTSALRHRTHGLPCQVLELDEQAAQVAAQSPDRLAIEADPAQACYIIYTSGTTGRPKGVAVSHASLVNFLQAVAPIYQVCEQDRVYQGLSLAFDFSVEEVWPAWVVGATLVAGPTDDRRVGEGLAAFLVEQAITVLCCVPTLLTAVEAEISSLRSLLVSGEACPPDLVKRWSRPGRRLLNVYGPTEGTVSATWTELSARRPVTIGKPLPSYRVYLLDENLVPVPAGDSGEICIGGPGVAIGYLNRPELTAQKFIANPVLADREYSPRVYRTGDLGRFTPAGEIEFLGRIDTQVKIRGYRIELAEIEQVLREDPAVENAVVVPRENDGVVQDLVGYLTLANRSALEGERAAGDNGARHITRDTREARDTRNDSDHNHNHDSGPADHDDARHITRDTNADADSGRDAADRDAAKADTGPASHADHDDLRERLHTKLRSRLPDYMIPSFVEVLSALPMLAADKVDRAALPAPTSPPLAKRSRPHVAASTPTEQVLVAAWRDILGVQELSVEDDFFLDLGGHSMAAARLMSRLRKQPETAGLAMADLYSHPTVSALAALVDDASATAGAPSDPQQRQGPQPRRHSSLRVAVCGFAQVAALYAWLMVFGLPALVLLYRLLASWHQPMPGLGTSGDPLDYLARMSYAEFVPLEIAWTLLDVLLIPAVGCRLLLAGVKPGWYPLWGPTYFRFWFATKVMTGSAAALLAGSPLLPPLLRAMGAKIGRGCHIAGPFGLPKFVELGDNVSVGYGARVQSYAIEGGWLRLAPVRLDEGSNLGTNSVLLPGSTLGAHATLGEQSLLPADHTVPAGEHWAGSPASAQESAPAILQVLAERPDERRWPVRLLAGYALGALVLILVPLVIAAAGGTMIGLVAWQDGFDWSLPATLVAGPVFVLATCLLIIAVKRAVLPRVRPGIYAERSGFGVRKWIGDGLMTTSLTLTHSLYSTLYLVPFLRRLGARTGRWSEVATVSFVDPDMLVIGERSFVADVAVVAPAVFHRGRIAIAQAEVGERSFVGNGALLPGSGRMGDNSLLGVHSVAPTRPIDPETTWLGSPAIFLPRREESQQFPAKYTYDPSPGLIAARLAIEYARVTLPSTIGALSALGALYTSIKIAQSSSPLTVFLLAPALVLGAGFFATLLVVLIKWLVIGRYRQRVEPLWGVWVRRTELVTGLFENLVVPGLLNFLTGTPLAPWVMRLFGARFGRRVWLNTTYMTEFDLVAVGDDAAVGELTSLQTHLFEDRVMKMSTVVVGRGGSVGARSVVLYDAEVGEDTTLDALSLVMKGEHLPGQSRWRGIPARRF</sequence>
<keyword evidence="2" id="KW-1133">Transmembrane helix</keyword>
<dbReference type="Proteomes" id="UP000730482">
    <property type="component" value="Unassembled WGS sequence"/>
</dbReference>
<dbReference type="Pfam" id="PF00550">
    <property type="entry name" value="PP-binding"/>
    <property type="match status" value="1"/>
</dbReference>
<dbReference type="PROSITE" id="PS00455">
    <property type="entry name" value="AMP_BINDING"/>
    <property type="match status" value="1"/>
</dbReference>
<evidence type="ECO:0000313" key="5">
    <source>
        <dbReference type="Proteomes" id="UP000730482"/>
    </source>
</evidence>
<dbReference type="SUPFAM" id="SSF51161">
    <property type="entry name" value="Trimeric LpxA-like enzymes"/>
    <property type="match status" value="3"/>
</dbReference>
<dbReference type="EMBL" id="JAAFYZ010000325">
    <property type="protein sequence ID" value="MBS2554143.1"/>
    <property type="molecule type" value="Genomic_DNA"/>
</dbReference>
<accession>A0ABS5L742</accession>
<dbReference type="InterPro" id="IPR012728">
    <property type="entry name" value="Pls/PosA_C"/>
</dbReference>
<keyword evidence="5" id="KW-1185">Reference proteome</keyword>
<feature type="transmembrane region" description="Helical" evidence="2">
    <location>
        <begin position="1207"/>
        <end position="1226"/>
    </location>
</feature>
<evidence type="ECO:0000256" key="2">
    <source>
        <dbReference type="SAM" id="Phobius"/>
    </source>
</evidence>
<keyword evidence="2" id="KW-0472">Membrane</keyword>
<dbReference type="Gene3D" id="2.160.10.10">
    <property type="entry name" value="Hexapeptide repeat proteins"/>
    <property type="match status" value="3"/>
</dbReference>
<keyword evidence="2" id="KW-0812">Transmembrane</keyword>
<feature type="domain" description="Carrier" evidence="3">
    <location>
        <begin position="606"/>
        <end position="683"/>
    </location>
</feature>
<evidence type="ECO:0000313" key="4">
    <source>
        <dbReference type="EMBL" id="MBS2554143.1"/>
    </source>
</evidence>
<dbReference type="NCBIfam" id="TIGR01733">
    <property type="entry name" value="AA-adenyl-dom"/>
    <property type="match status" value="1"/>
</dbReference>
<dbReference type="InterPro" id="IPR010071">
    <property type="entry name" value="AA_adenyl_dom"/>
</dbReference>
<reference evidence="4 5" key="1">
    <citation type="submission" date="2020-02" db="EMBL/GenBank/DDBJ databases">
        <title>Acidophilic actinobacteria isolated from forest soil.</title>
        <authorList>
            <person name="Golinska P."/>
        </authorList>
    </citation>
    <scope>NUCLEOTIDE SEQUENCE [LARGE SCALE GENOMIC DNA]</scope>
    <source>
        <strain evidence="4 5">NL8</strain>
    </source>
</reference>
<evidence type="ECO:0000259" key="3">
    <source>
        <dbReference type="PROSITE" id="PS50075"/>
    </source>
</evidence>
<dbReference type="InterPro" id="IPR036736">
    <property type="entry name" value="ACP-like_sf"/>
</dbReference>
<feature type="transmembrane region" description="Helical" evidence="2">
    <location>
        <begin position="719"/>
        <end position="738"/>
    </location>
</feature>
<dbReference type="InterPro" id="IPR011004">
    <property type="entry name" value="Trimer_LpxA-like_sf"/>
</dbReference>
<dbReference type="InterPro" id="IPR000873">
    <property type="entry name" value="AMP-dep_synth/lig_dom"/>
</dbReference>
<dbReference type="InterPro" id="IPR009081">
    <property type="entry name" value="PP-bd_ACP"/>
</dbReference>
<feature type="transmembrane region" description="Helical" evidence="2">
    <location>
        <begin position="997"/>
        <end position="1020"/>
    </location>
</feature>
<dbReference type="PANTHER" id="PTHR45527">
    <property type="entry name" value="NONRIBOSOMAL PEPTIDE SYNTHETASE"/>
    <property type="match status" value="1"/>
</dbReference>
<dbReference type="NCBIfam" id="TIGR02353">
    <property type="entry name" value="NRPS_term_dom"/>
    <property type="match status" value="1"/>
</dbReference>
<feature type="transmembrane region" description="Helical" evidence="2">
    <location>
        <begin position="960"/>
        <end position="991"/>
    </location>
</feature>